<sequence length="117" mass="13303">MSSMRNRVQLIGRLGTKPEIKEFEGGKIKASFRMATNDFYRNQKGESVEETTWHNVVAWDKSAETIQKYTDKGSEIAIDGKISNRSWEDKDGTKKYISEVVVDSILLLGERVAKMAE</sequence>
<keyword evidence="1 2" id="KW-0238">DNA-binding</keyword>
<dbReference type="GO" id="GO:0006260">
    <property type="term" value="P:DNA replication"/>
    <property type="evidence" value="ECO:0007669"/>
    <property type="project" value="InterPro"/>
</dbReference>
<dbReference type="CDD" id="cd04496">
    <property type="entry name" value="SSB_OBF"/>
    <property type="match status" value="1"/>
</dbReference>
<dbReference type="AlphaFoldDB" id="A0A951J1A3"/>
<accession>A0A951J1A3</accession>
<evidence type="ECO:0000256" key="2">
    <source>
        <dbReference type="PIRNR" id="PIRNR002070"/>
    </source>
</evidence>
<dbReference type="PANTHER" id="PTHR10302">
    <property type="entry name" value="SINGLE-STRANDED DNA-BINDING PROTEIN"/>
    <property type="match status" value="1"/>
</dbReference>
<comment type="caution">
    <text evidence="1">Lacks conserved residue(s) required for the propagation of feature annotation.</text>
</comment>
<dbReference type="PANTHER" id="PTHR10302:SF0">
    <property type="entry name" value="SINGLE-STRANDED DNA-BINDING PROTEIN, MITOCHONDRIAL"/>
    <property type="match status" value="1"/>
</dbReference>
<dbReference type="HAMAP" id="MF_00984">
    <property type="entry name" value="SSB"/>
    <property type="match status" value="1"/>
</dbReference>
<proteinExistence type="inferred from homology"/>
<organism evidence="3 4">
    <name type="scientific">Arthrospiribacter ruber</name>
    <dbReference type="NCBI Taxonomy" id="2487934"/>
    <lineage>
        <taxon>Bacteria</taxon>
        <taxon>Pseudomonadati</taxon>
        <taxon>Bacteroidota</taxon>
        <taxon>Cytophagia</taxon>
        <taxon>Cytophagales</taxon>
        <taxon>Cyclobacteriaceae</taxon>
        <taxon>Arthrospiribacter</taxon>
    </lineage>
</organism>
<evidence type="ECO:0000256" key="1">
    <source>
        <dbReference type="HAMAP-Rule" id="MF_00984"/>
    </source>
</evidence>
<protein>
    <recommendedName>
        <fullName evidence="1 2">Single-stranded DNA-binding protein</fullName>
        <shortName evidence="1">SSB</shortName>
    </recommendedName>
</protein>
<dbReference type="GO" id="GO:0009295">
    <property type="term" value="C:nucleoid"/>
    <property type="evidence" value="ECO:0007669"/>
    <property type="project" value="TreeGrafter"/>
</dbReference>
<evidence type="ECO:0000313" key="4">
    <source>
        <dbReference type="Proteomes" id="UP000727490"/>
    </source>
</evidence>
<dbReference type="InterPro" id="IPR000424">
    <property type="entry name" value="Primosome_PriB/ssb"/>
</dbReference>
<dbReference type="GO" id="GO:0003697">
    <property type="term" value="F:single-stranded DNA binding"/>
    <property type="evidence" value="ECO:0007669"/>
    <property type="project" value="UniProtKB-UniRule"/>
</dbReference>
<gene>
    <name evidence="3" type="ORF">EGN73_17825</name>
</gene>
<evidence type="ECO:0000313" key="3">
    <source>
        <dbReference type="EMBL" id="MBW3469657.1"/>
    </source>
</evidence>
<dbReference type="EMBL" id="RPHB01000009">
    <property type="protein sequence ID" value="MBW3469657.1"/>
    <property type="molecule type" value="Genomic_DNA"/>
</dbReference>
<dbReference type="InterPro" id="IPR011344">
    <property type="entry name" value="ssDNA-bd"/>
</dbReference>
<dbReference type="Pfam" id="PF00436">
    <property type="entry name" value="SSB"/>
    <property type="match status" value="1"/>
</dbReference>
<dbReference type="NCBIfam" id="TIGR00621">
    <property type="entry name" value="ssb"/>
    <property type="match status" value="1"/>
</dbReference>
<dbReference type="PROSITE" id="PS50935">
    <property type="entry name" value="SSB"/>
    <property type="match status" value="1"/>
</dbReference>
<reference evidence="3 4" key="1">
    <citation type="journal article" date="2020" name="Syst. Appl. Microbiol.">
        <title>Arthrospiribacter ruber gen. nov., sp. nov., a novel bacterium isolated from Arthrospira cultures.</title>
        <authorList>
            <person name="Waleron M."/>
            <person name="Misztak A."/>
            <person name="Waleron M.M."/>
            <person name="Furmaniak M."/>
            <person name="Mrozik A."/>
            <person name="Waleron K."/>
        </authorList>
    </citation>
    <scope>NUCLEOTIDE SEQUENCE [LARGE SCALE GENOMIC DNA]</scope>
    <source>
        <strain evidence="3 4">DPMB0001</strain>
    </source>
</reference>
<dbReference type="PIRSF" id="PIRSF002070">
    <property type="entry name" value="SSB"/>
    <property type="match status" value="1"/>
</dbReference>
<comment type="subunit">
    <text evidence="1">Homotetramer.</text>
</comment>
<comment type="caution">
    <text evidence="3">The sequence shown here is derived from an EMBL/GenBank/DDBJ whole genome shotgun (WGS) entry which is preliminary data.</text>
</comment>
<keyword evidence="4" id="KW-1185">Reference proteome</keyword>
<dbReference type="RefSeq" id="WP_219292902.1">
    <property type="nucleotide sequence ID" value="NZ_RPHB01000009.1"/>
</dbReference>
<name>A0A951J1A3_9BACT</name>
<dbReference type="Proteomes" id="UP000727490">
    <property type="component" value="Unassembled WGS sequence"/>
</dbReference>